<feature type="transmembrane region" description="Helical" evidence="2">
    <location>
        <begin position="5"/>
        <end position="24"/>
    </location>
</feature>
<feature type="region of interest" description="Disordered" evidence="1">
    <location>
        <begin position="95"/>
        <end position="163"/>
    </location>
</feature>
<protein>
    <submittedName>
        <fullName evidence="3">Uncharacterized protein</fullName>
    </submittedName>
</protein>
<comment type="caution">
    <text evidence="3">The sequence shown here is derived from an EMBL/GenBank/DDBJ whole genome shotgun (WGS) entry which is preliminary data.</text>
</comment>
<feature type="transmembrane region" description="Helical" evidence="2">
    <location>
        <begin position="44"/>
        <end position="62"/>
    </location>
</feature>
<keyword evidence="4" id="KW-1185">Reference proteome</keyword>
<gene>
    <name evidence="3" type="ORF">H6F41_02520</name>
</gene>
<proteinExistence type="predicted"/>
<organism evidence="3 4">
    <name type="scientific">Pseudanabaena mucicola FACHB-723</name>
    <dbReference type="NCBI Taxonomy" id="2692860"/>
    <lineage>
        <taxon>Bacteria</taxon>
        <taxon>Bacillati</taxon>
        <taxon>Cyanobacteriota</taxon>
        <taxon>Cyanophyceae</taxon>
        <taxon>Pseudanabaenales</taxon>
        <taxon>Pseudanabaenaceae</taxon>
        <taxon>Pseudanabaena</taxon>
    </lineage>
</organism>
<evidence type="ECO:0000313" key="4">
    <source>
        <dbReference type="Proteomes" id="UP000642094"/>
    </source>
</evidence>
<feature type="compositionally biased region" description="Basic and acidic residues" evidence="1">
    <location>
        <begin position="141"/>
        <end position="156"/>
    </location>
</feature>
<keyword evidence="2" id="KW-1133">Transmembrane helix</keyword>
<dbReference type="Proteomes" id="UP000642094">
    <property type="component" value="Unassembled WGS sequence"/>
</dbReference>
<dbReference type="EMBL" id="JACJQB010000002">
    <property type="protein sequence ID" value="MBD2187016.1"/>
    <property type="molecule type" value="Genomic_DNA"/>
</dbReference>
<evidence type="ECO:0000313" key="3">
    <source>
        <dbReference type="EMBL" id="MBD2187016.1"/>
    </source>
</evidence>
<keyword evidence="2" id="KW-0812">Transmembrane</keyword>
<sequence>MKKSFVYHTLQVGSLIAVCSMLSLWASNQHVEMISNLLNEIDSLLLILMIAVALPYFCFKVLGKLYTPPKARNSNNFADTEQEIEQGMLYRGSWYKPEEMPKNSDRENDSLESPMPIKYRGANIANHDEQSSQGISSSFATERDSQKSAKPKERIKYRGAYVD</sequence>
<feature type="compositionally biased region" description="Basic and acidic residues" evidence="1">
    <location>
        <begin position="96"/>
        <end position="109"/>
    </location>
</feature>
<evidence type="ECO:0000256" key="1">
    <source>
        <dbReference type="SAM" id="MobiDB-lite"/>
    </source>
</evidence>
<keyword evidence="2" id="KW-0472">Membrane</keyword>
<name>A0ABR7ZSU2_9CYAN</name>
<evidence type="ECO:0000256" key="2">
    <source>
        <dbReference type="SAM" id="Phobius"/>
    </source>
</evidence>
<reference evidence="3 4" key="1">
    <citation type="journal article" date="2020" name="ISME J.">
        <title>Comparative genomics reveals insights into cyanobacterial evolution and habitat adaptation.</title>
        <authorList>
            <person name="Chen M.Y."/>
            <person name="Teng W.K."/>
            <person name="Zhao L."/>
            <person name="Hu C.X."/>
            <person name="Zhou Y.K."/>
            <person name="Han B.P."/>
            <person name="Song L.R."/>
            <person name="Shu W.S."/>
        </authorList>
    </citation>
    <scope>NUCLEOTIDE SEQUENCE [LARGE SCALE GENOMIC DNA]</scope>
    <source>
        <strain evidence="3 4">FACHB-723</strain>
    </source>
</reference>
<dbReference type="RefSeq" id="WP_190401891.1">
    <property type="nucleotide sequence ID" value="NZ_JACJQB010000002.1"/>
</dbReference>
<accession>A0ABR7ZSU2</accession>
<feature type="compositionally biased region" description="Polar residues" evidence="1">
    <location>
        <begin position="131"/>
        <end position="140"/>
    </location>
</feature>